<dbReference type="EMBL" id="GL883140">
    <property type="protein sequence ID" value="EGG01141.1"/>
    <property type="molecule type" value="Genomic_DNA"/>
</dbReference>
<dbReference type="InParanoid" id="F4S2A6"/>
<evidence type="ECO:0000313" key="1">
    <source>
        <dbReference type="EMBL" id="EGG01141.1"/>
    </source>
</evidence>
<dbReference type="KEGG" id="mlr:MELLADRAFT_111182"/>
<dbReference type="VEuPathDB" id="FungiDB:MELLADRAFT_111182"/>
<evidence type="ECO:0000313" key="2">
    <source>
        <dbReference type="Proteomes" id="UP000001072"/>
    </source>
</evidence>
<proteinExistence type="predicted"/>
<dbReference type="GeneID" id="18924302"/>
<accession>F4S2A6</accession>
<dbReference type="HOGENOM" id="CLU_1759221_0_0_1"/>
<organism evidence="2">
    <name type="scientific">Melampsora larici-populina (strain 98AG31 / pathotype 3-4-7)</name>
    <name type="common">Poplar leaf rust fungus</name>
    <dbReference type="NCBI Taxonomy" id="747676"/>
    <lineage>
        <taxon>Eukaryota</taxon>
        <taxon>Fungi</taxon>
        <taxon>Dikarya</taxon>
        <taxon>Basidiomycota</taxon>
        <taxon>Pucciniomycotina</taxon>
        <taxon>Pucciniomycetes</taxon>
        <taxon>Pucciniales</taxon>
        <taxon>Melampsoraceae</taxon>
        <taxon>Melampsora</taxon>
    </lineage>
</organism>
<dbReference type="AlphaFoldDB" id="F4S2A6"/>
<reference evidence="2" key="1">
    <citation type="journal article" date="2011" name="Proc. Natl. Acad. Sci. U.S.A.">
        <title>Obligate biotrophy features unraveled by the genomic analysis of rust fungi.</title>
        <authorList>
            <person name="Duplessis S."/>
            <person name="Cuomo C.A."/>
            <person name="Lin Y.-C."/>
            <person name="Aerts A."/>
            <person name="Tisserant E."/>
            <person name="Veneault-Fourrey C."/>
            <person name="Joly D.L."/>
            <person name="Hacquard S."/>
            <person name="Amselem J."/>
            <person name="Cantarel B.L."/>
            <person name="Chiu R."/>
            <person name="Coutinho P.M."/>
            <person name="Feau N."/>
            <person name="Field M."/>
            <person name="Frey P."/>
            <person name="Gelhaye E."/>
            <person name="Goldberg J."/>
            <person name="Grabherr M.G."/>
            <person name="Kodira C.D."/>
            <person name="Kohler A."/>
            <person name="Kuees U."/>
            <person name="Lindquist E.A."/>
            <person name="Lucas S.M."/>
            <person name="Mago R."/>
            <person name="Mauceli E."/>
            <person name="Morin E."/>
            <person name="Murat C."/>
            <person name="Pangilinan J.L."/>
            <person name="Park R."/>
            <person name="Pearson M."/>
            <person name="Quesneville H."/>
            <person name="Rouhier N."/>
            <person name="Sakthikumar S."/>
            <person name="Salamov A.A."/>
            <person name="Schmutz J."/>
            <person name="Selles B."/>
            <person name="Shapiro H."/>
            <person name="Tanguay P."/>
            <person name="Tuskan G.A."/>
            <person name="Henrissat B."/>
            <person name="Van de Peer Y."/>
            <person name="Rouze P."/>
            <person name="Ellis J.G."/>
            <person name="Dodds P.N."/>
            <person name="Schein J.E."/>
            <person name="Zhong S."/>
            <person name="Hamelin R.C."/>
            <person name="Grigoriev I.V."/>
            <person name="Szabo L.J."/>
            <person name="Martin F."/>
        </authorList>
    </citation>
    <scope>NUCLEOTIDE SEQUENCE [LARGE SCALE GENOMIC DNA]</scope>
    <source>
        <strain evidence="2">98AG31 / pathotype 3-4-7</strain>
    </source>
</reference>
<sequence>MENLAGYDFKGDIGEFQFGFVLEEGYEGVFYRQRCGPTSCPVPNQKAPSTLQNHKKCKQKLLNIKRMSKQKAKCVLIELTDIPKEAYAKVVKAHGSSGSVLDAVTMCGIVTASLNAGQCLSDCITHLRNLHNQLAQYATGIQRDRSVL</sequence>
<dbReference type="RefSeq" id="XP_007415491.1">
    <property type="nucleotide sequence ID" value="XM_007415429.1"/>
</dbReference>
<dbReference type="Proteomes" id="UP000001072">
    <property type="component" value="Unassembled WGS sequence"/>
</dbReference>
<keyword evidence="2" id="KW-1185">Reference proteome</keyword>
<dbReference type="OrthoDB" id="10571923at2759"/>
<name>F4S2A6_MELLP</name>
<gene>
    <name evidence="1" type="ORF">MELLADRAFT_111182</name>
</gene>
<protein>
    <submittedName>
        <fullName evidence="1">Uncharacterized protein</fullName>
    </submittedName>
</protein>